<dbReference type="EMBL" id="JAHRGL010000019">
    <property type="protein sequence ID" value="MBV2132793.1"/>
    <property type="molecule type" value="Genomic_DNA"/>
</dbReference>
<feature type="compositionally biased region" description="Basic and acidic residues" evidence="1">
    <location>
        <begin position="127"/>
        <end position="154"/>
    </location>
</feature>
<sequence>MRKTLTALLLAASLPTLAIAAPGEDDMGPYHMRGEGYHDSHMMRGDGHRDGSIMRGMDLTPEQRQKVRGAMREQMQTHRDITQRYLDKLPAADKAAMQKEQEANRDKHQKAIRDVLTPEQQKQFDQMQKDMEKRRAERREFEAWKAERDKKAAQ</sequence>
<comment type="caution">
    <text evidence="3">The sequence shown here is derived from an EMBL/GenBank/DDBJ whole genome shotgun (WGS) entry which is preliminary data.</text>
</comment>
<keyword evidence="4" id="KW-1185">Reference proteome</keyword>
<feature type="compositionally biased region" description="Basic and acidic residues" evidence="1">
    <location>
        <begin position="86"/>
        <end position="113"/>
    </location>
</feature>
<gene>
    <name evidence="3" type="ORF">KRX52_08265</name>
</gene>
<evidence type="ECO:0000313" key="4">
    <source>
        <dbReference type="Proteomes" id="UP000813068"/>
    </source>
</evidence>
<feature type="chain" id="PRO_5046347489" evidence="2">
    <location>
        <begin position="21"/>
        <end position="154"/>
    </location>
</feature>
<keyword evidence="2" id="KW-0732">Signal</keyword>
<dbReference type="Proteomes" id="UP000813068">
    <property type="component" value="Unassembled WGS sequence"/>
</dbReference>
<proteinExistence type="predicted"/>
<dbReference type="PANTHER" id="PTHR38102">
    <property type="entry name" value="PERIPLASMIC CHAPERONE SPY"/>
    <property type="match status" value="1"/>
</dbReference>
<dbReference type="RefSeq" id="WP_217681263.1">
    <property type="nucleotide sequence ID" value="NZ_JAHRGL010000019.1"/>
</dbReference>
<evidence type="ECO:0000313" key="3">
    <source>
        <dbReference type="EMBL" id="MBV2132793.1"/>
    </source>
</evidence>
<name>A0ABS6MVF9_9GAMM</name>
<evidence type="ECO:0000256" key="2">
    <source>
        <dbReference type="SAM" id="SignalP"/>
    </source>
</evidence>
<protein>
    <submittedName>
        <fullName evidence="3">LTXXQ domain protein</fullName>
    </submittedName>
</protein>
<reference evidence="3 4" key="1">
    <citation type="submission" date="2021-06" db="EMBL/GenBank/DDBJ databases">
        <title>Differences between aerobic and microaerobic xylene degrading microbial communities.</title>
        <authorList>
            <person name="Banerjee S."/>
            <person name="Tancsics A."/>
        </authorList>
    </citation>
    <scope>NUCLEOTIDE SEQUENCE [LARGE SCALE GENOMIC DNA]</scope>
    <source>
        <strain evidence="3 4">MAP12</strain>
    </source>
</reference>
<dbReference type="PANTHER" id="PTHR38102:SF1">
    <property type="entry name" value="PERIPLASMIC CHAPERONE SPY"/>
    <property type="match status" value="1"/>
</dbReference>
<organism evidence="3 4">
    <name type="scientific">Geopseudomonas aromaticivorans</name>
    <dbReference type="NCBI Taxonomy" id="2849492"/>
    <lineage>
        <taxon>Bacteria</taxon>
        <taxon>Pseudomonadati</taxon>
        <taxon>Pseudomonadota</taxon>
        <taxon>Gammaproteobacteria</taxon>
        <taxon>Pseudomonadales</taxon>
        <taxon>Pseudomonadaceae</taxon>
        <taxon>Geopseudomonas</taxon>
    </lineage>
</organism>
<accession>A0ABS6MVF9</accession>
<feature type="region of interest" description="Disordered" evidence="1">
    <location>
        <begin position="86"/>
        <end position="154"/>
    </location>
</feature>
<dbReference type="InterPro" id="IPR052211">
    <property type="entry name" value="Cpx_auxiliary_protein"/>
</dbReference>
<feature type="signal peptide" evidence="2">
    <location>
        <begin position="1"/>
        <end position="20"/>
    </location>
</feature>
<evidence type="ECO:0000256" key="1">
    <source>
        <dbReference type="SAM" id="MobiDB-lite"/>
    </source>
</evidence>